<dbReference type="GO" id="GO:0003824">
    <property type="term" value="F:catalytic activity"/>
    <property type="evidence" value="ECO:0007669"/>
    <property type="project" value="UniProtKB-ARBA"/>
</dbReference>
<feature type="domain" description="GGDEF" evidence="5">
    <location>
        <begin position="308"/>
        <end position="441"/>
    </location>
</feature>
<dbReference type="InterPro" id="IPR000700">
    <property type="entry name" value="PAS-assoc_C"/>
</dbReference>
<dbReference type="PROSITE" id="PS50110">
    <property type="entry name" value="RESPONSE_REGULATORY"/>
    <property type="match status" value="1"/>
</dbReference>
<evidence type="ECO:0000259" key="4">
    <source>
        <dbReference type="PROSITE" id="PS50113"/>
    </source>
</evidence>
<dbReference type="InterPro" id="IPR029787">
    <property type="entry name" value="Nucleotide_cyclase"/>
</dbReference>
<dbReference type="InterPro" id="IPR001789">
    <property type="entry name" value="Sig_transdc_resp-reg_receiver"/>
</dbReference>
<feature type="domain" description="PAC" evidence="4">
    <location>
        <begin position="224"/>
        <end position="276"/>
    </location>
</feature>
<keyword evidence="2" id="KW-0597">Phosphoprotein</keyword>
<dbReference type="SMART" id="SM00267">
    <property type="entry name" value="GGDEF"/>
    <property type="match status" value="1"/>
</dbReference>
<dbReference type="EMBL" id="JOJP01000001">
    <property type="protein sequence ID" value="KEI70471.1"/>
    <property type="molecule type" value="Genomic_DNA"/>
</dbReference>
<dbReference type="PROSITE" id="PS50887">
    <property type="entry name" value="GGDEF"/>
    <property type="match status" value="1"/>
</dbReference>
<dbReference type="eggNOG" id="COG2199">
    <property type="taxonomic scope" value="Bacteria"/>
</dbReference>
<evidence type="ECO:0000256" key="2">
    <source>
        <dbReference type="PROSITE-ProRule" id="PRU00169"/>
    </source>
</evidence>
<sequence length="442" mass="49096">METNSKVKILVVDDRPENLLAMDKLLKPLGAEVHKVDSGEKALSEVLAHHFAVILLDVQMPGMDGFETATLLHSNKQTANIPIIFVTAINKDHNYVAKGYQSGAVDYLPKPIVPEILLGKVKVFLQLEEQRLALEDVTKELRWISRKNKLLLDCAGEGIVGLDKEGKITFINPYACELLGGAEGVFLDTHISQFLFDNASGETVMDQWRASGIYHECFEKGGTLKQSTELINVSQGKFPAEFNIAAIVNSRNSVQGAVFVFQDITERKQMEDQLLRMAKYDSLTGLANRTLFREFLQSSMDRSDRYHKNTAVMFLDLDHFKEINDQLGHDAGDQLLSSVANRLEGCIRKVDLIARLGGDEFAVVLDDVKSSEDARTVADKILHTLEKPHELGDASKKVGTSIGIAFYPDNGVDADGLIKAADEAMYAAKKEGRNDFRFYSDL</sequence>
<dbReference type="NCBIfam" id="TIGR00229">
    <property type="entry name" value="sensory_box"/>
    <property type="match status" value="1"/>
</dbReference>
<keyword evidence="7" id="KW-1185">Reference proteome</keyword>
<dbReference type="Gene3D" id="3.40.50.2300">
    <property type="match status" value="1"/>
</dbReference>
<dbReference type="CDD" id="cd01949">
    <property type="entry name" value="GGDEF"/>
    <property type="match status" value="1"/>
</dbReference>
<dbReference type="Pfam" id="PF00072">
    <property type="entry name" value="Response_reg"/>
    <property type="match status" value="1"/>
</dbReference>
<dbReference type="SMART" id="SM00091">
    <property type="entry name" value="PAS"/>
    <property type="match status" value="1"/>
</dbReference>
<evidence type="ECO:0000313" key="6">
    <source>
        <dbReference type="EMBL" id="KEI70471.1"/>
    </source>
</evidence>
<dbReference type="Gene3D" id="3.30.450.20">
    <property type="entry name" value="PAS domain"/>
    <property type="match status" value="1"/>
</dbReference>
<comment type="cofactor">
    <cofactor evidence="1">
        <name>Mg(2+)</name>
        <dbReference type="ChEBI" id="CHEBI:18420"/>
    </cofactor>
</comment>
<gene>
    <name evidence="6" type="ORF">GV64_06750</name>
</gene>
<dbReference type="Pfam" id="PF00990">
    <property type="entry name" value="GGDEF"/>
    <property type="match status" value="1"/>
</dbReference>
<dbReference type="FunFam" id="3.30.70.270:FF:000001">
    <property type="entry name" value="Diguanylate cyclase domain protein"/>
    <property type="match status" value="1"/>
</dbReference>
<reference evidence="6 7" key="1">
    <citation type="submission" date="2014-06" db="EMBL/GenBank/DDBJ databases">
        <title>Whole Genome Sequences of Three Symbiotic Endozoicomonas Bacteria.</title>
        <authorList>
            <person name="Neave M.J."/>
            <person name="Apprill A."/>
            <person name="Voolstra C.R."/>
        </authorList>
    </citation>
    <scope>NUCLEOTIDE SEQUENCE [LARGE SCALE GENOMIC DNA]</scope>
    <source>
        <strain evidence="6 7">DSM 22380</strain>
    </source>
</reference>
<dbReference type="PANTHER" id="PTHR46663">
    <property type="entry name" value="DIGUANYLATE CYCLASE DGCT-RELATED"/>
    <property type="match status" value="1"/>
</dbReference>
<dbReference type="InterPro" id="IPR011006">
    <property type="entry name" value="CheY-like_superfamily"/>
</dbReference>
<feature type="domain" description="Response regulatory" evidence="3">
    <location>
        <begin position="8"/>
        <end position="125"/>
    </location>
</feature>
<dbReference type="Gene3D" id="3.30.70.270">
    <property type="match status" value="1"/>
</dbReference>
<evidence type="ECO:0000259" key="5">
    <source>
        <dbReference type="PROSITE" id="PS50887"/>
    </source>
</evidence>
<evidence type="ECO:0000313" key="7">
    <source>
        <dbReference type="Proteomes" id="UP000027997"/>
    </source>
</evidence>
<dbReference type="PROSITE" id="PS50113">
    <property type="entry name" value="PAC"/>
    <property type="match status" value="1"/>
</dbReference>
<evidence type="ECO:0000256" key="1">
    <source>
        <dbReference type="ARBA" id="ARBA00001946"/>
    </source>
</evidence>
<evidence type="ECO:0000259" key="3">
    <source>
        <dbReference type="PROSITE" id="PS50110"/>
    </source>
</evidence>
<dbReference type="InterPro" id="IPR000160">
    <property type="entry name" value="GGDEF_dom"/>
</dbReference>
<dbReference type="STRING" id="305900.GV64_06750"/>
<proteinExistence type="predicted"/>
<dbReference type="SMART" id="SM00448">
    <property type="entry name" value="REC"/>
    <property type="match status" value="1"/>
</dbReference>
<dbReference type="InterPro" id="IPR000014">
    <property type="entry name" value="PAS"/>
</dbReference>
<dbReference type="SUPFAM" id="SSF55073">
    <property type="entry name" value="Nucleotide cyclase"/>
    <property type="match status" value="1"/>
</dbReference>
<organism evidence="6 7">
    <name type="scientific">Endozoicomonas elysicola</name>
    <dbReference type="NCBI Taxonomy" id="305900"/>
    <lineage>
        <taxon>Bacteria</taxon>
        <taxon>Pseudomonadati</taxon>
        <taxon>Pseudomonadota</taxon>
        <taxon>Gammaproteobacteria</taxon>
        <taxon>Oceanospirillales</taxon>
        <taxon>Endozoicomonadaceae</taxon>
        <taxon>Endozoicomonas</taxon>
    </lineage>
</organism>
<dbReference type="SUPFAM" id="SSF55785">
    <property type="entry name" value="PYP-like sensor domain (PAS domain)"/>
    <property type="match status" value="1"/>
</dbReference>
<dbReference type="Pfam" id="PF13426">
    <property type="entry name" value="PAS_9"/>
    <property type="match status" value="1"/>
</dbReference>
<accession>A0A081K8J5</accession>
<evidence type="ECO:0008006" key="8">
    <source>
        <dbReference type="Google" id="ProtNLM"/>
    </source>
</evidence>
<dbReference type="NCBIfam" id="TIGR00254">
    <property type="entry name" value="GGDEF"/>
    <property type="match status" value="1"/>
</dbReference>
<dbReference type="InterPro" id="IPR035965">
    <property type="entry name" value="PAS-like_dom_sf"/>
</dbReference>
<dbReference type="GO" id="GO:0000160">
    <property type="term" value="P:phosphorelay signal transduction system"/>
    <property type="evidence" value="ECO:0007669"/>
    <property type="project" value="InterPro"/>
</dbReference>
<dbReference type="RefSeq" id="WP_020580951.1">
    <property type="nucleotide sequence ID" value="NZ_JOJP01000001.1"/>
</dbReference>
<protein>
    <recommendedName>
        <fullName evidence="8">Diguanylate cyclase</fullName>
    </recommendedName>
</protein>
<comment type="caution">
    <text evidence="6">The sequence shown here is derived from an EMBL/GenBank/DDBJ whole genome shotgun (WGS) entry which is preliminary data.</text>
</comment>
<dbReference type="AlphaFoldDB" id="A0A081K8J5"/>
<feature type="modified residue" description="4-aspartylphosphate" evidence="2">
    <location>
        <position position="57"/>
    </location>
</feature>
<dbReference type="SUPFAM" id="SSF52172">
    <property type="entry name" value="CheY-like"/>
    <property type="match status" value="1"/>
</dbReference>
<dbReference type="PANTHER" id="PTHR46663:SF3">
    <property type="entry name" value="SLL0267 PROTEIN"/>
    <property type="match status" value="1"/>
</dbReference>
<name>A0A081K8J5_9GAMM</name>
<dbReference type="InterPro" id="IPR052163">
    <property type="entry name" value="DGC-Regulatory_Protein"/>
</dbReference>
<dbReference type="Proteomes" id="UP000027997">
    <property type="component" value="Unassembled WGS sequence"/>
</dbReference>
<dbReference type="InterPro" id="IPR043128">
    <property type="entry name" value="Rev_trsase/Diguanyl_cyclase"/>
</dbReference>
<dbReference type="CDD" id="cd00130">
    <property type="entry name" value="PAS"/>
    <property type="match status" value="1"/>
</dbReference>